<dbReference type="InterPro" id="IPR050935">
    <property type="entry name" value="Bromo_chromatin_reader"/>
</dbReference>
<dbReference type="GO" id="GO:0006355">
    <property type="term" value="P:regulation of DNA-templated transcription"/>
    <property type="evidence" value="ECO:0007669"/>
    <property type="project" value="TreeGrafter"/>
</dbReference>
<dbReference type="InterPro" id="IPR038336">
    <property type="entry name" value="NET_sf"/>
</dbReference>
<dbReference type="InterPro" id="IPR001487">
    <property type="entry name" value="Bromodomain"/>
</dbReference>
<feature type="compositionally biased region" description="Basic and acidic residues" evidence="4">
    <location>
        <begin position="447"/>
        <end position="463"/>
    </location>
</feature>
<dbReference type="PROSITE" id="PS50014">
    <property type="entry name" value="BROMODOMAIN_2"/>
    <property type="match status" value="1"/>
</dbReference>
<dbReference type="PROSITE" id="PS51525">
    <property type="entry name" value="NET"/>
    <property type="match status" value="1"/>
</dbReference>
<dbReference type="PANTHER" id="PTHR22880:SF225">
    <property type="entry name" value="BROMODOMAIN-CONTAINING PROTEIN BET-1-RELATED"/>
    <property type="match status" value="1"/>
</dbReference>
<evidence type="ECO:0000256" key="4">
    <source>
        <dbReference type="SAM" id="MobiDB-lite"/>
    </source>
</evidence>
<evidence type="ECO:0008006" key="9">
    <source>
        <dbReference type="Google" id="ProtNLM"/>
    </source>
</evidence>
<sequence>MSKNIQRRESTRTIKKPKNDTDLFSEKEKRLKLNDNMKGCLNIIKELLSRKHADYCWHFHEPVNIKIVSDYLSVIERPMDFTTILKKINNGEYSSPRLFVDDVRLVFTNCYRYNDEDSILVNSAQKSQRVFEYRLSRVPNLSDFLSITPSCINSTSEDQLTFDSNKLIELQQDVQNINNKISKMIDEKSGNNTYRIINGNLATNGTKLSVSKRVRQNSISNTIKKPKLSNIETNKITTNKTPKSATVEPISDILINGQSKVITSEINPKKMCPSFSDVDSVHNYEDDDDDENDDCSIMTYDQKRQLSLDINKLPANHLGEIVEILQHNDERLREDHPEEIEIDFETLQSKTLKQLQKYVADFYKKKNKPYKLPKQNVSSREEAQQLKKIELERRLDEVNSKLFYSGNKKFFKKPHKSNELNLSEDSDSSECSDKVDNDVKCNTNSDEPEKLFKDKTVPDQDPRDKATLLRIEQKRKENAELLENRRVIFEAERAQILAEAAKKDLPLKAKSEQEHSNEEILAARDKLRKEKLEIRKNMMSNQNSKMDLTQQGELMASFEDGL</sequence>
<feature type="domain" description="NET" evidence="6">
    <location>
        <begin position="288"/>
        <end position="370"/>
    </location>
</feature>
<dbReference type="PRINTS" id="PR00503">
    <property type="entry name" value="BROMODOMAIN"/>
</dbReference>
<name>A0A177AQV9_9BILA</name>
<evidence type="ECO:0000256" key="2">
    <source>
        <dbReference type="PROSITE-ProRule" id="PRU00035"/>
    </source>
</evidence>
<dbReference type="SMART" id="SM00297">
    <property type="entry name" value="BROMO"/>
    <property type="match status" value="1"/>
</dbReference>
<evidence type="ECO:0000259" key="5">
    <source>
        <dbReference type="PROSITE" id="PS50014"/>
    </source>
</evidence>
<evidence type="ECO:0000256" key="3">
    <source>
        <dbReference type="SAM" id="Coils"/>
    </source>
</evidence>
<evidence type="ECO:0000256" key="1">
    <source>
        <dbReference type="ARBA" id="ARBA00023117"/>
    </source>
</evidence>
<keyword evidence="3" id="KW-0175">Coiled coil</keyword>
<feature type="region of interest" description="Disordered" evidence="4">
    <location>
        <begin position="440"/>
        <end position="463"/>
    </location>
</feature>
<dbReference type="GO" id="GO:0005634">
    <property type="term" value="C:nucleus"/>
    <property type="evidence" value="ECO:0007669"/>
    <property type="project" value="TreeGrafter"/>
</dbReference>
<dbReference type="EMBL" id="LWCA01002028">
    <property type="protein sequence ID" value="OAF64200.1"/>
    <property type="molecule type" value="Genomic_DNA"/>
</dbReference>
<feature type="compositionally biased region" description="Polar residues" evidence="4">
    <location>
        <begin position="538"/>
        <end position="552"/>
    </location>
</feature>
<dbReference type="PANTHER" id="PTHR22880">
    <property type="entry name" value="FALZ-RELATED BROMODOMAIN-CONTAINING PROTEINS"/>
    <property type="match status" value="1"/>
</dbReference>
<dbReference type="InterPro" id="IPR027353">
    <property type="entry name" value="NET_dom"/>
</dbReference>
<dbReference type="AlphaFoldDB" id="A0A177AQV9"/>
<accession>A0A177AQV9</accession>
<dbReference type="Pfam" id="PF00439">
    <property type="entry name" value="Bromodomain"/>
    <property type="match status" value="1"/>
</dbReference>
<evidence type="ECO:0000259" key="6">
    <source>
        <dbReference type="PROSITE" id="PS51525"/>
    </source>
</evidence>
<comment type="caution">
    <text evidence="7">The sequence shown here is derived from an EMBL/GenBank/DDBJ whole genome shotgun (WGS) entry which is preliminary data.</text>
</comment>
<reference evidence="7 8" key="1">
    <citation type="submission" date="2016-04" db="EMBL/GenBank/DDBJ databases">
        <title>The genome of Intoshia linei affirms orthonectids as highly simplified spiralians.</title>
        <authorList>
            <person name="Mikhailov K.V."/>
            <person name="Slusarev G.S."/>
            <person name="Nikitin M.A."/>
            <person name="Logacheva M.D."/>
            <person name="Penin A."/>
            <person name="Aleoshin V."/>
            <person name="Panchin Y.V."/>
        </authorList>
    </citation>
    <scope>NUCLEOTIDE SEQUENCE [LARGE SCALE GENOMIC DNA]</scope>
    <source>
        <strain evidence="7">Intl2013</strain>
        <tissue evidence="7">Whole animal</tissue>
    </source>
</reference>
<evidence type="ECO:0000313" key="7">
    <source>
        <dbReference type="EMBL" id="OAF64200.1"/>
    </source>
</evidence>
<dbReference type="SUPFAM" id="SSF47370">
    <property type="entry name" value="Bromodomain"/>
    <property type="match status" value="1"/>
</dbReference>
<gene>
    <name evidence="7" type="ORF">A3Q56_08094</name>
</gene>
<dbReference type="Proteomes" id="UP000078046">
    <property type="component" value="Unassembled WGS sequence"/>
</dbReference>
<dbReference type="Pfam" id="PF17035">
    <property type="entry name" value="BET"/>
    <property type="match status" value="1"/>
</dbReference>
<evidence type="ECO:0000313" key="8">
    <source>
        <dbReference type="Proteomes" id="UP000078046"/>
    </source>
</evidence>
<organism evidence="7 8">
    <name type="scientific">Intoshia linei</name>
    <dbReference type="NCBI Taxonomy" id="1819745"/>
    <lineage>
        <taxon>Eukaryota</taxon>
        <taxon>Metazoa</taxon>
        <taxon>Spiralia</taxon>
        <taxon>Lophotrochozoa</taxon>
        <taxon>Mesozoa</taxon>
        <taxon>Orthonectida</taxon>
        <taxon>Rhopaluridae</taxon>
        <taxon>Intoshia</taxon>
    </lineage>
</organism>
<keyword evidence="8" id="KW-1185">Reference proteome</keyword>
<feature type="domain" description="Bromo" evidence="5">
    <location>
        <begin position="51"/>
        <end position="121"/>
    </location>
</feature>
<feature type="region of interest" description="Disordered" evidence="4">
    <location>
        <begin position="537"/>
        <end position="562"/>
    </location>
</feature>
<dbReference type="Gene3D" id="1.20.920.10">
    <property type="entry name" value="Bromodomain-like"/>
    <property type="match status" value="1"/>
</dbReference>
<dbReference type="Gene3D" id="1.20.1270.220">
    <property type="match status" value="1"/>
</dbReference>
<dbReference type="GO" id="GO:0006338">
    <property type="term" value="P:chromatin remodeling"/>
    <property type="evidence" value="ECO:0007669"/>
    <property type="project" value="TreeGrafter"/>
</dbReference>
<protein>
    <recommendedName>
        <fullName evidence="9">Bromodomain testis-specific protein</fullName>
    </recommendedName>
</protein>
<dbReference type="InterPro" id="IPR036427">
    <property type="entry name" value="Bromodomain-like_sf"/>
</dbReference>
<feature type="coiled-coil region" evidence="3">
    <location>
        <begin position="510"/>
        <end position="537"/>
    </location>
</feature>
<dbReference type="GO" id="GO:0000785">
    <property type="term" value="C:chromatin"/>
    <property type="evidence" value="ECO:0007669"/>
    <property type="project" value="TreeGrafter"/>
</dbReference>
<proteinExistence type="predicted"/>
<dbReference type="OrthoDB" id="21449at2759"/>
<keyword evidence="1 2" id="KW-0103">Bromodomain</keyword>